<dbReference type="EMBL" id="JAOTOJ010000004">
    <property type="protein sequence ID" value="KAK9401913.1"/>
    <property type="molecule type" value="Genomic_DNA"/>
</dbReference>
<dbReference type="Proteomes" id="UP001474421">
    <property type="component" value="Unassembled WGS sequence"/>
</dbReference>
<comment type="caution">
    <text evidence="1">The sequence shown here is derived from an EMBL/GenBank/DDBJ whole genome shotgun (WGS) entry which is preliminary data.</text>
</comment>
<name>A0AAW1BK24_CROAD</name>
<evidence type="ECO:0000313" key="2">
    <source>
        <dbReference type="Proteomes" id="UP001474421"/>
    </source>
</evidence>
<keyword evidence="2" id="KW-1185">Reference proteome</keyword>
<dbReference type="AlphaFoldDB" id="A0AAW1BK24"/>
<protein>
    <submittedName>
        <fullName evidence="1">Uncharacterized protein</fullName>
    </submittedName>
</protein>
<gene>
    <name evidence="1" type="ORF">NXF25_010269</name>
</gene>
<organism evidence="1 2">
    <name type="scientific">Crotalus adamanteus</name>
    <name type="common">Eastern diamondback rattlesnake</name>
    <dbReference type="NCBI Taxonomy" id="8729"/>
    <lineage>
        <taxon>Eukaryota</taxon>
        <taxon>Metazoa</taxon>
        <taxon>Chordata</taxon>
        <taxon>Craniata</taxon>
        <taxon>Vertebrata</taxon>
        <taxon>Euteleostomi</taxon>
        <taxon>Lepidosauria</taxon>
        <taxon>Squamata</taxon>
        <taxon>Bifurcata</taxon>
        <taxon>Unidentata</taxon>
        <taxon>Episquamata</taxon>
        <taxon>Toxicofera</taxon>
        <taxon>Serpentes</taxon>
        <taxon>Colubroidea</taxon>
        <taxon>Viperidae</taxon>
        <taxon>Crotalinae</taxon>
        <taxon>Crotalus</taxon>
    </lineage>
</organism>
<proteinExistence type="predicted"/>
<accession>A0AAW1BK24</accession>
<evidence type="ECO:0000313" key="1">
    <source>
        <dbReference type="EMBL" id="KAK9401913.1"/>
    </source>
</evidence>
<reference evidence="1 2" key="1">
    <citation type="journal article" date="2024" name="Proc. Natl. Acad. Sci. U.S.A.">
        <title>The genetic regulatory architecture and epigenomic basis for age-related changes in rattlesnake venom.</title>
        <authorList>
            <person name="Hogan M.P."/>
            <person name="Holding M.L."/>
            <person name="Nystrom G.S."/>
            <person name="Colston T.J."/>
            <person name="Bartlett D.A."/>
            <person name="Mason A.J."/>
            <person name="Ellsworth S.A."/>
            <person name="Rautsaw R.M."/>
            <person name="Lawrence K.C."/>
            <person name="Strickland J.L."/>
            <person name="He B."/>
            <person name="Fraser P."/>
            <person name="Margres M.J."/>
            <person name="Gilbert D.M."/>
            <person name="Gibbs H.L."/>
            <person name="Parkinson C.L."/>
            <person name="Rokyta D.R."/>
        </authorList>
    </citation>
    <scope>NUCLEOTIDE SEQUENCE [LARGE SCALE GENOMIC DNA]</scope>
    <source>
        <strain evidence="1">DRR0105</strain>
    </source>
</reference>
<sequence length="133" mass="14823">MRQALWRLVITRSRISWIHGKGTAECIILYCGRGIHYQRPRWYWIRMYMRPGCLRGTITNIPTSQGLSGGSIRMGLLTLFCFRSRGTPGRGSRMSCPARLIRTGMRGLCSPCGLLAPTCLPSASGSGRGCWRA</sequence>